<evidence type="ECO:0000313" key="2">
    <source>
        <dbReference type="Proteomes" id="UP001456344"/>
    </source>
</evidence>
<dbReference type="Proteomes" id="UP001456344">
    <property type="component" value="Chromosome"/>
</dbReference>
<reference evidence="1" key="1">
    <citation type="submission" date="2023-10" db="EMBL/GenBank/DDBJ databases">
        <title>Whole genome sequencing of actinobacterial strain Amycolatopsis sp. (BCA-696) identifies the underlying plant growth-promoting genes.</title>
        <authorList>
            <person name="Gandham P."/>
            <person name="Vadla N."/>
            <person name="Saji A."/>
            <person name="Srinivas V."/>
            <person name="Ruperao P."/>
            <person name="Selvanayagam S."/>
            <person name="Saxena R.K."/>
            <person name="Rathore A."/>
            <person name="Gopalakrishnan S."/>
            <person name="Thakur V."/>
        </authorList>
    </citation>
    <scope>NUCLEOTIDE SEQUENCE</scope>
    <source>
        <strain evidence="1">BCA-696</strain>
    </source>
</reference>
<protein>
    <submittedName>
        <fullName evidence="1">Helix-turn-helix domain-containing protein</fullName>
    </submittedName>
</protein>
<accession>A0ACD5BHN9</accession>
<organism evidence="1 2">
    <name type="scientific">Amycolatopsis coloradensis</name>
    <dbReference type="NCBI Taxonomy" id="76021"/>
    <lineage>
        <taxon>Bacteria</taxon>
        <taxon>Bacillati</taxon>
        <taxon>Actinomycetota</taxon>
        <taxon>Actinomycetes</taxon>
        <taxon>Pseudonocardiales</taxon>
        <taxon>Pseudonocardiaceae</taxon>
        <taxon>Amycolatopsis</taxon>
    </lineage>
</organism>
<dbReference type="EMBL" id="CP150484">
    <property type="protein sequence ID" value="WYW18906.1"/>
    <property type="molecule type" value="Genomic_DNA"/>
</dbReference>
<sequence length="220" mass="24077">MLAEQQFEIVLAYQDPVGHSGMRRQYRIALVDKVVPEHDPGEMERGFEDVTVAEIAAAAGVSKVTVFSHFERKEDLALDRLPDAVGIVRAVVRERPDGVGVVEAFRRAAIALAEEQHPLSGLSQAGEPLARTVAGSRSLISRLREFEHEIEAELTDELESDPRLSGDSELVAALIVATYRVVAVATTRRRLAGDDLTALVTAHRDRLDRAFTALSEVFPG</sequence>
<gene>
    <name evidence="1" type="ORF">LCL61_25510</name>
</gene>
<evidence type="ECO:0000313" key="1">
    <source>
        <dbReference type="EMBL" id="WYW18906.1"/>
    </source>
</evidence>
<proteinExistence type="predicted"/>
<keyword evidence="2" id="KW-1185">Reference proteome</keyword>
<name>A0ACD5BHN9_9PSEU</name>